<reference evidence="1 2" key="1">
    <citation type="submission" date="2016-03" db="EMBL/GenBank/DDBJ databases">
        <title>Genome sequence of Pontibacter sp. nov., of the family cytophagaceae, isolated from marine sediment of the Yellow Sea, China.</title>
        <authorList>
            <person name="Zhang G."/>
            <person name="Zhang R."/>
        </authorList>
    </citation>
    <scope>NUCLEOTIDE SEQUENCE [LARGE SCALE GENOMIC DNA]</scope>
    <source>
        <strain evidence="1 2">S10-8</strain>
    </source>
</reference>
<evidence type="ECO:0000313" key="2">
    <source>
        <dbReference type="Proteomes" id="UP000186551"/>
    </source>
</evidence>
<dbReference type="AlphaFoldDB" id="A0A1Q5PCW7"/>
<dbReference type="EMBL" id="LVWA01000005">
    <property type="protein sequence ID" value="OKL39982.1"/>
    <property type="molecule type" value="Genomic_DNA"/>
</dbReference>
<dbReference type="Proteomes" id="UP000186551">
    <property type="component" value="Unassembled WGS sequence"/>
</dbReference>
<protein>
    <submittedName>
        <fullName evidence="1">Uncharacterized protein</fullName>
    </submittedName>
</protein>
<dbReference type="OrthoDB" id="1492123at2"/>
<dbReference type="STRING" id="1797110.A3841_16605"/>
<accession>A0A1Q5PCW7</accession>
<name>A0A1Q5PCW7_9BACT</name>
<proteinExistence type="predicted"/>
<sequence length="269" mass="31758">MIEELYYHDAISPNFTAATVGVSKYKWIAVEEVDIDKNEYQQRMQENKFNVLPIVASDENTYEYFRTVSYNDYSTVTRKKIEYADTIPLDISIKELIFKFSFTKRTFFFLTLNGKVSGLVSLSNLNSRSAQIYIFSLICELERALGEYILKEIPEGQILEYIKQKAVENEQFQDILDVYKELKEQDLEDNITEHLYLRNFFEIITKYGLSEKLGYGSKDWKSLYSINELRNRVAHPTRSLISEDQPIDKLQSRLERVDDLLFRLKHQQD</sequence>
<comment type="caution">
    <text evidence="1">The sequence shown here is derived from an EMBL/GenBank/DDBJ whole genome shotgun (WGS) entry which is preliminary data.</text>
</comment>
<dbReference type="RefSeq" id="WP_073852090.1">
    <property type="nucleotide sequence ID" value="NZ_LVWA01000005.1"/>
</dbReference>
<keyword evidence="2" id="KW-1185">Reference proteome</keyword>
<gene>
    <name evidence="1" type="ORF">A3841_16605</name>
</gene>
<evidence type="ECO:0000313" key="1">
    <source>
        <dbReference type="EMBL" id="OKL39982.1"/>
    </source>
</evidence>
<organism evidence="1 2">
    <name type="scientific">Pontibacter flavimaris</name>
    <dbReference type="NCBI Taxonomy" id="1797110"/>
    <lineage>
        <taxon>Bacteria</taxon>
        <taxon>Pseudomonadati</taxon>
        <taxon>Bacteroidota</taxon>
        <taxon>Cytophagia</taxon>
        <taxon>Cytophagales</taxon>
        <taxon>Hymenobacteraceae</taxon>
        <taxon>Pontibacter</taxon>
    </lineage>
</organism>